<feature type="transmembrane region" description="Helical" evidence="1">
    <location>
        <begin position="40"/>
        <end position="64"/>
    </location>
</feature>
<keyword evidence="2" id="KW-0732">Signal</keyword>
<evidence type="ECO:0000313" key="4">
    <source>
        <dbReference type="EMBL" id="MBM0747636.1"/>
    </source>
</evidence>
<evidence type="ECO:0000256" key="1">
    <source>
        <dbReference type="SAM" id="Phobius"/>
    </source>
</evidence>
<feature type="signal peptide" evidence="2">
    <location>
        <begin position="1"/>
        <end position="21"/>
    </location>
</feature>
<dbReference type="PROSITE" id="PS51257">
    <property type="entry name" value="PROKAR_LIPOPROTEIN"/>
    <property type="match status" value="1"/>
</dbReference>
<dbReference type="Pfam" id="PF05433">
    <property type="entry name" value="Rick_17kDa_Anti"/>
    <property type="match status" value="1"/>
</dbReference>
<dbReference type="RefSeq" id="WP_040113630.1">
    <property type="nucleotide sequence ID" value="NZ_CP083450.1"/>
</dbReference>
<name>A0ABS1Z5F1_9GAMM</name>
<accession>A0ABS1Z5F1</accession>
<feature type="domain" description="Glycine zipper 2TM" evidence="3">
    <location>
        <begin position="32"/>
        <end position="68"/>
    </location>
</feature>
<keyword evidence="1" id="KW-0812">Transmembrane</keyword>
<keyword evidence="1" id="KW-0472">Membrane</keyword>
<sequence length="70" mass="6655">MTLKRSFNIAAVLVLALSVTACSGMSHRGKNTAIGAGVGALGGAVLTGGSTFGTLGGAAIGGLIGHEASR</sequence>
<dbReference type="EMBL" id="JAFCXS010000005">
    <property type="protein sequence ID" value="MBM0747636.1"/>
    <property type="molecule type" value="Genomic_DNA"/>
</dbReference>
<dbReference type="GeneID" id="84693252"/>
<feature type="chain" id="PRO_5045050102" evidence="2">
    <location>
        <begin position="22"/>
        <end position="70"/>
    </location>
</feature>
<organism evidence="4 5">
    <name type="scientific">Pantoea eucrina</name>
    <dbReference type="NCBI Taxonomy" id="472693"/>
    <lineage>
        <taxon>Bacteria</taxon>
        <taxon>Pseudomonadati</taxon>
        <taxon>Pseudomonadota</taxon>
        <taxon>Gammaproteobacteria</taxon>
        <taxon>Enterobacterales</taxon>
        <taxon>Erwiniaceae</taxon>
        <taxon>Pantoea</taxon>
    </lineage>
</organism>
<proteinExistence type="predicted"/>
<keyword evidence="1" id="KW-1133">Transmembrane helix</keyword>
<evidence type="ECO:0000259" key="3">
    <source>
        <dbReference type="Pfam" id="PF05433"/>
    </source>
</evidence>
<reference evidence="4 5" key="1">
    <citation type="submission" date="2021-01" db="EMBL/GenBank/DDBJ databases">
        <title>Complete genome sequence of Pantoea eucrina OB49, a heavy metal tolerant bacterium with PGPR potential isolated from wheat in Algeria.</title>
        <authorList>
            <person name="Lekired A."/>
            <person name="Ouzari I.H."/>
        </authorList>
    </citation>
    <scope>NUCLEOTIDE SEQUENCE [LARGE SCALE GENOMIC DNA]</scope>
    <source>
        <strain evidence="4 5">OB49</strain>
    </source>
</reference>
<comment type="caution">
    <text evidence="4">The sequence shown here is derived from an EMBL/GenBank/DDBJ whole genome shotgun (WGS) entry which is preliminary data.</text>
</comment>
<keyword evidence="5" id="KW-1185">Reference proteome</keyword>
<protein>
    <submittedName>
        <fullName evidence="4">Glycine zipper 2TM domain-containing protein</fullName>
    </submittedName>
</protein>
<evidence type="ECO:0000256" key="2">
    <source>
        <dbReference type="SAM" id="SignalP"/>
    </source>
</evidence>
<dbReference type="Proteomes" id="UP000809137">
    <property type="component" value="Unassembled WGS sequence"/>
</dbReference>
<evidence type="ECO:0000313" key="5">
    <source>
        <dbReference type="Proteomes" id="UP000809137"/>
    </source>
</evidence>
<gene>
    <name evidence="4" type="ORF">JJB79_09425</name>
</gene>
<dbReference type="InterPro" id="IPR008816">
    <property type="entry name" value="Gly_zipper_2TM_dom"/>
</dbReference>